<organism evidence="5 6">
    <name type="scientific">Mesorhabditis spiculigera</name>
    <dbReference type="NCBI Taxonomy" id="96644"/>
    <lineage>
        <taxon>Eukaryota</taxon>
        <taxon>Metazoa</taxon>
        <taxon>Ecdysozoa</taxon>
        <taxon>Nematoda</taxon>
        <taxon>Chromadorea</taxon>
        <taxon>Rhabditida</taxon>
        <taxon>Rhabditina</taxon>
        <taxon>Rhabditomorpha</taxon>
        <taxon>Rhabditoidea</taxon>
        <taxon>Rhabditidae</taxon>
        <taxon>Mesorhabditinae</taxon>
        <taxon>Mesorhabditis</taxon>
    </lineage>
</organism>
<feature type="non-terminal residue" evidence="5">
    <location>
        <position position="151"/>
    </location>
</feature>
<reference evidence="5" key="1">
    <citation type="submission" date="2023-06" db="EMBL/GenBank/DDBJ databases">
        <authorList>
            <person name="Delattre M."/>
        </authorList>
    </citation>
    <scope>NUCLEOTIDE SEQUENCE</scope>
    <source>
        <strain evidence="5">AF72</strain>
    </source>
</reference>
<keyword evidence="3" id="KW-0505">Motor protein</keyword>
<protein>
    <recommendedName>
        <fullName evidence="4">EF-hand domain-containing protein</fullName>
    </recommendedName>
</protein>
<dbReference type="PROSITE" id="PS50222">
    <property type="entry name" value="EF_HAND_2"/>
    <property type="match status" value="1"/>
</dbReference>
<evidence type="ECO:0000256" key="2">
    <source>
        <dbReference type="ARBA" id="ARBA00023123"/>
    </source>
</evidence>
<keyword evidence="1" id="KW-0677">Repeat</keyword>
<gene>
    <name evidence="5" type="ORF">MSPICULIGERA_LOCUS12013</name>
</gene>
<proteinExistence type="predicted"/>
<dbReference type="GO" id="GO:0005509">
    <property type="term" value="F:calcium ion binding"/>
    <property type="evidence" value="ECO:0007669"/>
    <property type="project" value="InterPro"/>
</dbReference>
<dbReference type="InterPro" id="IPR011992">
    <property type="entry name" value="EF-hand-dom_pair"/>
</dbReference>
<accession>A0AA36G0B9</accession>
<evidence type="ECO:0000256" key="1">
    <source>
        <dbReference type="ARBA" id="ARBA00022737"/>
    </source>
</evidence>
<dbReference type="GO" id="GO:0005859">
    <property type="term" value="C:muscle myosin complex"/>
    <property type="evidence" value="ECO:0007669"/>
    <property type="project" value="TreeGrafter"/>
</dbReference>
<comment type="caution">
    <text evidence="5">The sequence shown here is derived from an EMBL/GenBank/DDBJ whole genome shotgun (WGS) entry which is preliminary data.</text>
</comment>
<feature type="domain" description="EF-hand" evidence="4">
    <location>
        <begin position="3"/>
        <end position="38"/>
    </location>
</feature>
<dbReference type="AlphaFoldDB" id="A0AA36G0B9"/>
<evidence type="ECO:0000313" key="6">
    <source>
        <dbReference type="Proteomes" id="UP001177023"/>
    </source>
</evidence>
<dbReference type="EMBL" id="CATQJA010002621">
    <property type="protein sequence ID" value="CAJ0573660.1"/>
    <property type="molecule type" value="Genomic_DNA"/>
</dbReference>
<dbReference type="InterPro" id="IPR002048">
    <property type="entry name" value="EF_hand_dom"/>
</dbReference>
<evidence type="ECO:0000313" key="5">
    <source>
        <dbReference type="EMBL" id="CAJ0573660.1"/>
    </source>
</evidence>
<sequence length="151" mass="16721">MAPSPDQLREIFNLYDEELDGKIDGTQIGAVARAAGLKITNAQVNKAAGEEYKRVGQKRLPFEEFLPIYEQLKGEKAQGGQADFVEGLKVYDKEECGKILGAEIRHALMALGERLSKDEVDEIMKGVEDSEGMVVYDQFVKKVLAGPFPDE</sequence>
<evidence type="ECO:0000259" key="4">
    <source>
        <dbReference type="PROSITE" id="PS50222"/>
    </source>
</evidence>
<dbReference type="FunFam" id="1.10.238.10:FF:000003">
    <property type="entry name" value="Calmodulin A"/>
    <property type="match status" value="1"/>
</dbReference>
<dbReference type="Gene3D" id="1.10.238.10">
    <property type="entry name" value="EF-hand"/>
    <property type="match status" value="2"/>
</dbReference>
<keyword evidence="2" id="KW-0518">Myosin</keyword>
<keyword evidence="6" id="KW-1185">Reference proteome</keyword>
<dbReference type="PANTHER" id="PTHR23048">
    <property type="entry name" value="MYOSIN LIGHT CHAIN 1, 3"/>
    <property type="match status" value="1"/>
</dbReference>
<dbReference type="Proteomes" id="UP001177023">
    <property type="component" value="Unassembled WGS sequence"/>
</dbReference>
<dbReference type="PANTHER" id="PTHR23048:SF33">
    <property type="entry name" value="MYOSIN LIGHT CHAIN ALKALI"/>
    <property type="match status" value="1"/>
</dbReference>
<evidence type="ECO:0000256" key="3">
    <source>
        <dbReference type="ARBA" id="ARBA00023175"/>
    </source>
</evidence>
<dbReference type="InterPro" id="IPR050230">
    <property type="entry name" value="CALM/Myosin/TropC-like"/>
</dbReference>
<name>A0AA36G0B9_9BILA</name>
<dbReference type="SUPFAM" id="SSF47473">
    <property type="entry name" value="EF-hand"/>
    <property type="match status" value="1"/>
</dbReference>